<evidence type="ECO:0000313" key="1">
    <source>
        <dbReference type="EMBL" id="CAL4118090.1"/>
    </source>
</evidence>
<sequence length="181" mass="20241">ADATTGDPSEQLETSSQVPHSLTDMTTRLKESVLLLLMVQNQVYCLCTGRCGYVCPRCPDSWFMKKIDRQGCPQNCCPKNTHLTCSKTTPGRSFRLYNSYGRALNPLYNNGCCGFECPTCFEGWSLHYINRGGCQHECCSRVTSVSCSKTFIGRSFAQYDVFDAIGDAFLQSTDFNIEIND</sequence>
<protein>
    <submittedName>
        <fullName evidence="1">Uncharacterized protein</fullName>
    </submittedName>
</protein>
<feature type="non-terminal residue" evidence="1">
    <location>
        <position position="181"/>
    </location>
</feature>
<comment type="caution">
    <text evidence="1">The sequence shown here is derived from an EMBL/GenBank/DDBJ whole genome shotgun (WGS) entry which is preliminary data.</text>
</comment>
<name>A0AAV2R8W0_MEGNR</name>
<proteinExistence type="predicted"/>
<dbReference type="AlphaFoldDB" id="A0AAV2R8W0"/>
<keyword evidence="2" id="KW-1185">Reference proteome</keyword>
<dbReference type="Proteomes" id="UP001497623">
    <property type="component" value="Unassembled WGS sequence"/>
</dbReference>
<dbReference type="EMBL" id="CAXKWB010017142">
    <property type="protein sequence ID" value="CAL4118090.1"/>
    <property type="molecule type" value="Genomic_DNA"/>
</dbReference>
<accession>A0AAV2R8W0</accession>
<feature type="non-terminal residue" evidence="1">
    <location>
        <position position="1"/>
    </location>
</feature>
<gene>
    <name evidence="1" type="ORF">MNOR_LOCUS21361</name>
</gene>
<evidence type="ECO:0000313" key="2">
    <source>
        <dbReference type="Proteomes" id="UP001497623"/>
    </source>
</evidence>
<organism evidence="1 2">
    <name type="scientific">Meganyctiphanes norvegica</name>
    <name type="common">Northern krill</name>
    <name type="synonym">Thysanopoda norvegica</name>
    <dbReference type="NCBI Taxonomy" id="48144"/>
    <lineage>
        <taxon>Eukaryota</taxon>
        <taxon>Metazoa</taxon>
        <taxon>Ecdysozoa</taxon>
        <taxon>Arthropoda</taxon>
        <taxon>Crustacea</taxon>
        <taxon>Multicrustacea</taxon>
        <taxon>Malacostraca</taxon>
        <taxon>Eumalacostraca</taxon>
        <taxon>Eucarida</taxon>
        <taxon>Euphausiacea</taxon>
        <taxon>Euphausiidae</taxon>
        <taxon>Meganyctiphanes</taxon>
    </lineage>
</organism>
<reference evidence="1 2" key="1">
    <citation type="submission" date="2024-05" db="EMBL/GenBank/DDBJ databases">
        <authorList>
            <person name="Wallberg A."/>
        </authorList>
    </citation>
    <scope>NUCLEOTIDE SEQUENCE [LARGE SCALE GENOMIC DNA]</scope>
</reference>